<protein>
    <submittedName>
        <fullName evidence="5">5-nucleotidase</fullName>
    </submittedName>
</protein>
<feature type="chain" id="PRO_5039761416" evidence="2">
    <location>
        <begin position="23"/>
        <end position="625"/>
    </location>
</feature>
<dbReference type="Pfam" id="PF00149">
    <property type="entry name" value="Metallophos"/>
    <property type="match status" value="1"/>
</dbReference>
<accession>I7LF13</accession>
<gene>
    <name evidence="5" type="ORF">BN52_05855</name>
    <name evidence="6" type="ORF">FC38_GL001391</name>
</gene>
<keyword evidence="2" id="KW-0378">Hydrolase</keyword>
<dbReference type="SUPFAM" id="SSF56300">
    <property type="entry name" value="Metallo-dependent phosphatases"/>
    <property type="match status" value="1"/>
</dbReference>
<dbReference type="InterPro" id="IPR029052">
    <property type="entry name" value="Metallo-depent_PP-like"/>
</dbReference>
<dbReference type="GO" id="GO:0009166">
    <property type="term" value="P:nucleotide catabolic process"/>
    <property type="evidence" value="ECO:0007669"/>
    <property type="project" value="InterPro"/>
</dbReference>
<dbReference type="PROSITE" id="PS00786">
    <property type="entry name" value="5_NUCLEOTIDASE_2"/>
    <property type="match status" value="1"/>
</dbReference>
<name>I7LF13_9LACO</name>
<dbReference type="GO" id="GO:0008253">
    <property type="term" value="F:5'-nucleotidase activity"/>
    <property type="evidence" value="ECO:0007669"/>
    <property type="project" value="TreeGrafter"/>
</dbReference>
<dbReference type="Proteomes" id="UP000051521">
    <property type="component" value="Unassembled WGS sequence"/>
</dbReference>
<feature type="domain" description="Calcineurin-like phosphoesterase" evidence="3">
    <location>
        <begin position="68"/>
        <end position="332"/>
    </location>
</feature>
<dbReference type="GO" id="GO:0046872">
    <property type="term" value="F:metal ion binding"/>
    <property type="evidence" value="ECO:0007669"/>
    <property type="project" value="InterPro"/>
</dbReference>
<organism evidence="5 7">
    <name type="scientific">Lactobacillus gigeriorum DSM 23908 = CRBIP 24.85</name>
    <dbReference type="NCBI Taxonomy" id="1423751"/>
    <lineage>
        <taxon>Bacteria</taxon>
        <taxon>Bacillati</taxon>
        <taxon>Bacillota</taxon>
        <taxon>Bacilli</taxon>
        <taxon>Lactobacillales</taxon>
        <taxon>Lactobacillaceae</taxon>
        <taxon>Lactobacillus</taxon>
    </lineage>
</organism>
<dbReference type="Pfam" id="PF02872">
    <property type="entry name" value="5_nucleotid_C"/>
    <property type="match status" value="1"/>
</dbReference>
<dbReference type="EMBL" id="AYZO01000043">
    <property type="protein sequence ID" value="KRN09573.1"/>
    <property type="molecule type" value="Genomic_DNA"/>
</dbReference>
<sequence length="625" mass="68224">MNFHTRDFLKASATLLAFSALAGFISPSQRVKAANNVRVVTKIYSSAKPEQSTWASVKKYRHDIPVQFLGINDLHGGLERTGNATFGNTKYENAGGAVRLASYLDSAQASFKKMAKNGKTFRVESGDMVGASPSNSALLQDESTMHVLKAMEFKLGTLGNHEFDEGLGEFHRIVVGGKPTKKYNSAEMNYPHQKSGLEIVISNVVDRKTGKAPFNFKPYVIQTVKGKNGQKVKVGFIGILTNTMPTLTTYQNYHPYKYLDEATAIAKYDRILRKKGVKAIVVLAHTGVASTVDSNTNQATTTGPSVDILQKLYKLDPKNSVDLYLAAHSHQYANAKVGHTVLLQSIYSGEAYEDAIGYLNPKTHDFAKNSLVGHVFPVMSSQQDPTIKDNSKVAAIVKDADERTSLIVNQKIGEAATAQSLTGRDKNNQYDENETGDLVTDSQLAAGKEAGQKQGLTVDFAMTNGGGVRAGLAVKPDKSITWGAAQDVQPFGNILDIVSMTGQQIYDVLNQQYKNYGAGHHTYLLVSGLKYDFTSNDDKTQPYKVTKIYTNDGKGLDLNKSYNVVINEFLKGGGDFFNQFKEAKQVGTAGVDTDVFVKYIEDQTKAGKPITAPKLDRKNFVGKAQ</sequence>
<dbReference type="SUPFAM" id="SSF55816">
    <property type="entry name" value="5'-nucleotidase (syn. UDP-sugar hydrolase), C-terminal domain"/>
    <property type="match status" value="1"/>
</dbReference>
<comment type="caution">
    <text evidence="5">The sequence shown here is derived from an EMBL/GenBank/DDBJ whole genome shotgun (WGS) entry which is preliminary data.</text>
</comment>
<dbReference type="GO" id="GO:0000166">
    <property type="term" value="F:nucleotide binding"/>
    <property type="evidence" value="ECO:0007669"/>
    <property type="project" value="UniProtKB-KW"/>
</dbReference>
<dbReference type="EMBL" id="CAKC01000005">
    <property type="protein sequence ID" value="CCI86258.1"/>
    <property type="molecule type" value="Genomic_DNA"/>
</dbReference>
<comment type="similarity">
    <text evidence="2">Belongs to the 5'-nucleotidase family.</text>
</comment>
<feature type="signal peptide" evidence="2">
    <location>
        <begin position="1"/>
        <end position="22"/>
    </location>
</feature>
<dbReference type="STRING" id="1423751.FC38_GL001391"/>
<feature type="domain" description="5'-Nucleotidase C-terminal" evidence="4">
    <location>
        <begin position="414"/>
        <end position="582"/>
    </location>
</feature>
<dbReference type="InterPro" id="IPR036907">
    <property type="entry name" value="5'-Nucleotdase_C_sf"/>
</dbReference>
<evidence type="ECO:0000256" key="2">
    <source>
        <dbReference type="RuleBase" id="RU362119"/>
    </source>
</evidence>
<proteinExistence type="inferred from homology"/>
<keyword evidence="1 2" id="KW-0732">Signal</keyword>
<reference evidence="6 8" key="2">
    <citation type="journal article" date="2015" name="Genome Announc.">
        <title>Expanding the biotechnology potential of lactobacilli through comparative genomics of 213 strains and associated genera.</title>
        <authorList>
            <person name="Sun Z."/>
            <person name="Harris H.M."/>
            <person name="McCann A."/>
            <person name="Guo C."/>
            <person name="Argimon S."/>
            <person name="Zhang W."/>
            <person name="Yang X."/>
            <person name="Jeffery I.B."/>
            <person name="Cooney J.C."/>
            <person name="Kagawa T.F."/>
            <person name="Liu W."/>
            <person name="Song Y."/>
            <person name="Salvetti E."/>
            <person name="Wrobel A."/>
            <person name="Rasinkangas P."/>
            <person name="Parkhill J."/>
            <person name="Rea M.C."/>
            <person name="O'Sullivan O."/>
            <person name="Ritari J."/>
            <person name="Douillard F.P."/>
            <person name="Paul Ross R."/>
            <person name="Yang R."/>
            <person name="Briner A.E."/>
            <person name="Felis G.E."/>
            <person name="de Vos W.M."/>
            <person name="Barrangou R."/>
            <person name="Klaenhammer T.R."/>
            <person name="Caufield P.W."/>
            <person name="Cui Y."/>
            <person name="Zhang H."/>
            <person name="O'Toole P.W."/>
        </authorList>
    </citation>
    <scope>NUCLEOTIDE SEQUENCE [LARGE SCALE GENOMIC DNA]</scope>
    <source>
        <strain evidence="6 8">DSM 23908</strain>
    </source>
</reference>
<dbReference type="RefSeq" id="WP_008472139.1">
    <property type="nucleotide sequence ID" value="NZ_AYZO01000043.1"/>
</dbReference>
<dbReference type="OrthoDB" id="9801679at2"/>
<evidence type="ECO:0000313" key="7">
    <source>
        <dbReference type="Proteomes" id="UP000009326"/>
    </source>
</evidence>
<dbReference type="PATRIC" id="fig|1423751.3.peg.1435"/>
<dbReference type="PRINTS" id="PR01607">
    <property type="entry name" value="APYRASEFAMLY"/>
</dbReference>
<evidence type="ECO:0000313" key="5">
    <source>
        <dbReference type="EMBL" id="CCI86258.1"/>
    </source>
</evidence>
<reference evidence="5 7" key="1">
    <citation type="submission" date="2012-06" db="EMBL/GenBank/DDBJ databases">
        <title>Draft genome sequence of Lactobacillus gigeriorum CRBIP 24.85T, isolated from chicken crop.</title>
        <authorList>
            <person name="Cousin S."/>
            <person name="Ma L."/>
            <person name="Creno S."/>
            <person name="Clermont D."/>
            <person name="Loux V."/>
            <person name="Bizet C."/>
            <person name="Bouchier C."/>
        </authorList>
    </citation>
    <scope>NUCLEOTIDE SEQUENCE [LARGE SCALE GENOMIC DNA]</scope>
    <source>
        <strain evidence="7">CRBIP 24.85T</strain>
        <strain evidence="5">Type strain: CRBIP 24.85</strain>
    </source>
</reference>
<keyword evidence="8" id="KW-1185">Reference proteome</keyword>
<dbReference type="Gene3D" id="3.90.780.10">
    <property type="entry name" value="5'-Nucleotidase, C-terminal domain"/>
    <property type="match status" value="1"/>
</dbReference>
<dbReference type="InterPro" id="IPR006146">
    <property type="entry name" value="5'-Nucleotdase_CS"/>
</dbReference>
<dbReference type="PROSITE" id="PS51318">
    <property type="entry name" value="TAT"/>
    <property type="match status" value="1"/>
</dbReference>
<dbReference type="Gene3D" id="3.60.21.10">
    <property type="match status" value="1"/>
</dbReference>
<dbReference type="Proteomes" id="UP000009326">
    <property type="component" value="Unassembled WGS sequence"/>
</dbReference>
<dbReference type="InterPro" id="IPR006179">
    <property type="entry name" value="5_nucleotidase/apyrase"/>
</dbReference>
<dbReference type="GO" id="GO:0008768">
    <property type="term" value="F:UDP-sugar diphosphatase activity"/>
    <property type="evidence" value="ECO:0007669"/>
    <property type="project" value="TreeGrafter"/>
</dbReference>
<dbReference type="AlphaFoldDB" id="I7LF13"/>
<dbReference type="PANTHER" id="PTHR11575">
    <property type="entry name" value="5'-NUCLEOTIDASE-RELATED"/>
    <property type="match status" value="1"/>
</dbReference>
<dbReference type="GO" id="GO:0030288">
    <property type="term" value="C:outer membrane-bounded periplasmic space"/>
    <property type="evidence" value="ECO:0007669"/>
    <property type="project" value="TreeGrafter"/>
</dbReference>
<dbReference type="InterPro" id="IPR004843">
    <property type="entry name" value="Calcineurin-like_PHP"/>
</dbReference>
<dbReference type="PANTHER" id="PTHR11575:SF24">
    <property type="entry name" value="5'-NUCLEOTIDASE"/>
    <property type="match status" value="1"/>
</dbReference>
<keyword evidence="2" id="KW-0547">Nucleotide-binding</keyword>
<evidence type="ECO:0000259" key="4">
    <source>
        <dbReference type="Pfam" id="PF02872"/>
    </source>
</evidence>
<dbReference type="InterPro" id="IPR008334">
    <property type="entry name" value="5'-Nucleotdase_C"/>
</dbReference>
<evidence type="ECO:0000313" key="8">
    <source>
        <dbReference type="Proteomes" id="UP000051521"/>
    </source>
</evidence>
<evidence type="ECO:0000259" key="3">
    <source>
        <dbReference type="Pfam" id="PF00149"/>
    </source>
</evidence>
<evidence type="ECO:0000313" key="6">
    <source>
        <dbReference type="EMBL" id="KRN09573.1"/>
    </source>
</evidence>
<dbReference type="InterPro" id="IPR006311">
    <property type="entry name" value="TAT_signal"/>
</dbReference>
<evidence type="ECO:0000256" key="1">
    <source>
        <dbReference type="ARBA" id="ARBA00022729"/>
    </source>
</evidence>